<reference evidence="5 6" key="1">
    <citation type="submission" date="2024-03" db="EMBL/GenBank/DDBJ databases">
        <title>Adaptation during the transition from Ophiocordyceps entomopathogen to insect associate is accompanied by gene loss and intensified selection.</title>
        <authorList>
            <person name="Ward C.M."/>
            <person name="Onetto C.A."/>
            <person name="Borneman A.R."/>
        </authorList>
    </citation>
    <scope>NUCLEOTIDE SEQUENCE [LARGE SCALE GENOMIC DNA]</scope>
    <source>
        <strain evidence="5">AWRI1</strain>
        <tissue evidence="5">Single Adult Female</tissue>
    </source>
</reference>
<dbReference type="EMBL" id="JBBCAQ010000033">
    <property type="protein sequence ID" value="KAK7582332.1"/>
    <property type="molecule type" value="Genomic_DNA"/>
</dbReference>
<name>A0AAN9TDE0_9HEMI</name>
<evidence type="ECO:0000313" key="5">
    <source>
        <dbReference type="EMBL" id="KAK7582332.1"/>
    </source>
</evidence>
<dbReference type="InterPro" id="IPR009057">
    <property type="entry name" value="Homeodomain-like_sf"/>
</dbReference>
<evidence type="ECO:0000256" key="2">
    <source>
        <dbReference type="PROSITE-ProRule" id="PRU00108"/>
    </source>
</evidence>
<evidence type="ECO:0000256" key="3">
    <source>
        <dbReference type="SAM" id="MobiDB-lite"/>
    </source>
</evidence>
<gene>
    <name evidence="5" type="ORF">V9T40_013777</name>
</gene>
<dbReference type="Proteomes" id="UP001367676">
    <property type="component" value="Unassembled WGS sequence"/>
</dbReference>
<evidence type="ECO:0000313" key="6">
    <source>
        <dbReference type="Proteomes" id="UP001367676"/>
    </source>
</evidence>
<protein>
    <recommendedName>
        <fullName evidence="4">Homeobox domain-containing protein</fullName>
    </recommendedName>
</protein>
<evidence type="ECO:0000256" key="1">
    <source>
        <dbReference type="ARBA" id="ARBA00004123"/>
    </source>
</evidence>
<dbReference type="GO" id="GO:0005634">
    <property type="term" value="C:nucleus"/>
    <property type="evidence" value="ECO:0007669"/>
    <property type="project" value="UniProtKB-SubCell"/>
</dbReference>
<feature type="domain" description="Homeobox" evidence="4">
    <location>
        <begin position="1"/>
        <end position="20"/>
    </location>
</feature>
<keyword evidence="2" id="KW-0371">Homeobox</keyword>
<comment type="caution">
    <text evidence="5">The sequence shown here is derived from an EMBL/GenBank/DDBJ whole genome shotgun (WGS) entry which is preliminary data.</text>
</comment>
<dbReference type="GO" id="GO:0003677">
    <property type="term" value="F:DNA binding"/>
    <property type="evidence" value="ECO:0007669"/>
    <property type="project" value="UniProtKB-UniRule"/>
</dbReference>
<sequence>MFVHVVKIWFQNRRSKYKKMLKTNQSPGSLNSNSNNNNNILSGGGQHSQLETTHGSKDLSNNSSMTDSPESSVRLLVDNMSRNHLSPKLGCAQIDDRHQSPSPSPECEIQQSHCLPNSPQVPWDIKPNMSISPHLNPRNHPSYIPQYNWYQPDPNHGLLT</sequence>
<keyword evidence="2" id="KW-0539">Nucleus</keyword>
<evidence type="ECO:0000259" key="4">
    <source>
        <dbReference type="PROSITE" id="PS50071"/>
    </source>
</evidence>
<organism evidence="5 6">
    <name type="scientific">Parthenolecanium corni</name>
    <dbReference type="NCBI Taxonomy" id="536013"/>
    <lineage>
        <taxon>Eukaryota</taxon>
        <taxon>Metazoa</taxon>
        <taxon>Ecdysozoa</taxon>
        <taxon>Arthropoda</taxon>
        <taxon>Hexapoda</taxon>
        <taxon>Insecta</taxon>
        <taxon>Pterygota</taxon>
        <taxon>Neoptera</taxon>
        <taxon>Paraneoptera</taxon>
        <taxon>Hemiptera</taxon>
        <taxon>Sternorrhyncha</taxon>
        <taxon>Coccoidea</taxon>
        <taxon>Coccidae</taxon>
        <taxon>Parthenolecanium</taxon>
    </lineage>
</organism>
<keyword evidence="6" id="KW-1185">Reference proteome</keyword>
<feature type="DNA-binding region" description="Homeobox" evidence="2">
    <location>
        <begin position="3"/>
        <end position="21"/>
    </location>
</feature>
<feature type="region of interest" description="Disordered" evidence="3">
    <location>
        <begin position="23"/>
        <end position="74"/>
    </location>
</feature>
<dbReference type="PROSITE" id="PS50071">
    <property type="entry name" value="HOMEOBOX_2"/>
    <property type="match status" value="1"/>
</dbReference>
<comment type="subcellular location">
    <subcellularLocation>
        <location evidence="1 2">Nucleus</location>
    </subcellularLocation>
</comment>
<keyword evidence="2" id="KW-0238">DNA-binding</keyword>
<feature type="compositionally biased region" description="Polar residues" evidence="3">
    <location>
        <begin position="47"/>
        <end position="71"/>
    </location>
</feature>
<proteinExistence type="predicted"/>
<dbReference type="AlphaFoldDB" id="A0AAN9TDE0"/>
<accession>A0AAN9TDE0</accession>
<feature type="region of interest" description="Disordered" evidence="3">
    <location>
        <begin position="118"/>
        <end position="137"/>
    </location>
</feature>
<dbReference type="CDD" id="cd00086">
    <property type="entry name" value="homeodomain"/>
    <property type="match status" value="1"/>
</dbReference>
<dbReference type="InterPro" id="IPR001356">
    <property type="entry name" value="HD"/>
</dbReference>
<dbReference type="SUPFAM" id="SSF46689">
    <property type="entry name" value="Homeodomain-like"/>
    <property type="match status" value="1"/>
</dbReference>
<feature type="compositionally biased region" description="Low complexity" evidence="3">
    <location>
        <begin position="28"/>
        <end position="41"/>
    </location>
</feature>